<reference evidence="10 11" key="1">
    <citation type="submission" date="2019-12" db="EMBL/GenBank/DDBJ databases">
        <title>Comparative genomics gives insights into the taxonomy of the Azoarcus-Aromatoleum group and reveals separate origins of nif in the plant-associated Azoarcus and non-plant-associated Aromatoleum sub-groups.</title>
        <authorList>
            <person name="Lafos M."/>
            <person name="Maluk M."/>
            <person name="Batista M."/>
            <person name="Junghare M."/>
            <person name="Carmona M."/>
            <person name="Faoro H."/>
            <person name="Cruz L.M."/>
            <person name="Battistoni F."/>
            <person name="De Souza E."/>
            <person name="Pedrosa F."/>
            <person name="Chen W.-M."/>
            <person name="Poole P.S."/>
            <person name="Dixon R.A."/>
            <person name="James E.K."/>
        </authorList>
    </citation>
    <scope>NUCLEOTIDE SEQUENCE [LARGE SCALE GENOMIC DNA]</scope>
    <source>
        <strain evidence="10 11">ToN1</strain>
    </source>
</reference>
<dbReference type="PROSITE" id="PS50109">
    <property type="entry name" value="HIS_KIN"/>
    <property type="match status" value="1"/>
</dbReference>
<proteinExistence type="predicted"/>
<dbReference type="InterPro" id="IPR003594">
    <property type="entry name" value="HATPase_dom"/>
</dbReference>
<dbReference type="Gene3D" id="3.30.450.20">
    <property type="entry name" value="PAS domain"/>
    <property type="match status" value="1"/>
</dbReference>
<dbReference type="InterPro" id="IPR003661">
    <property type="entry name" value="HisK_dim/P_dom"/>
</dbReference>
<keyword evidence="5" id="KW-0418">Kinase</keyword>
<comment type="catalytic activity">
    <reaction evidence="1">
        <text>ATP + protein L-histidine = ADP + protein N-phospho-L-histidine.</text>
        <dbReference type="EC" id="2.7.13.3"/>
    </reaction>
</comment>
<name>A0ABX1ML48_9RHOO</name>
<gene>
    <name evidence="10" type="ORF">GPA26_02890</name>
</gene>
<keyword evidence="10" id="KW-0067">ATP-binding</keyword>
<protein>
    <recommendedName>
        <fullName evidence="2">histidine kinase</fullName>
        <ecNumber evidence="2">2.7.13.3</ecNumber>
    </recommendedName>
</protein>
<keyword evidence="11" id="KW-1185">Reference proteome</keyword>
<keyword evidence="8" id="KW-1133">Transmembrane helix</keyword>
<dbReference type="Gene3D" id="1.10.287.130">
    <property type="match status" value="1"/>
</dbReference>
<dbReference type="GO" id="GO:0005524">
    <property type="term" value="F:ATP binding"/>
    <property type="evidence" value="ECO:0007669"/>
    <property type="project" value="UniProtKB-KW"/>
</dbReference>
<evidence type="ECO:0000259" key="9">
    <source>
        <dbReference type="PROSITE" id="PS50109"/>
    </source>
</evidence>
<keyword evidence="10" id="KW-0547">Nucleotide-binding</keyword>
<feature type="coiled-coil region" evidence="7">
    <location>
        <begin position="382"/>
        <end position="409"/>
    </location>
</feature>
<feature type="transmembrane region" description="Helical" evidence="8">
    <location>
        <begin position="281"/>
        <end position="305"/>
    </location>
</feature>
<dbReference type="CDD" id="cd00082">
    <property type="entry name" value="HisKA"/>
    <property type="match status" value="1"/>
</dbReference>
<evidence type="ECO:0000256" key="4">
    <source>
        <dbReference type="ARBA" id="ARBA00022679"/>
    </source>
</evidence>
<feature type="transmembrane region" description="Helical" evidence="8">
    <location>
        <begin position="12"/>
        <end position="34"/>
    </location>
</feature>
<keyword evidence="8" id="KW-0812">Transmembrane</keyword>
<dbReference type="InterPro" id="IPR005467">
    <property type="entry name" value="His_kinase_dom"/>
</dbReference>
<dbReference type="InterPro" id="IPR050736">
    <property type="entry name" value="Sensor_HK_Regulatory"/>
</dbReference>
<dbReference type="PANTHER" id="PTHR43711">
    <property type="entry name" value="TWO-COMPONENT HISTIDINE KINASE"/>
    <property type="match status" value="1"/>
</dbReference>
<evidence type="ECO:0000313" key="11">
    <source>
        <dbReference type="Proteomes" id="UP000652074"/>
    </source>
</evidence>
<keyword evidence="3" id="KW-0597">Phosphoprotein</keyword>
<feature type="domain" description="Histidine kinase" evidence="9">
    <location>
        <begin position="418"/>
        <end position="649"/>
    </location>
</feature>
<evidence type="ECO:0000256" key="5">
    <source>
        <dbReference type="ARBA" id="ARBA00022777"/>
    </source>
</evidence>
<dbReference type="Pfam" id="PF02518">
    <property type="entry name" value="HATPase_c"/>
    <property type="match status" value="1"/>
</dbReference>
<dbReference type="PANTHER" id="PTHR43711:SF1">
    <property type="entry name" value="HISTIDINE KINASE 1"/>
    <property type="match status" value="1"/>
</dbReference>
<comment type="caution">
    <text evidence="10">The sequence shown here is derived from an EMBL/GenBank/DDBJ whole genome shotgun (WGS) entry which is preliminary data.</text>
</comment>
<dbReference type="SUPFAM" id="SSF55874">
    <property type="entry name" value="ATPase domain of HSP90 chaperone/DNA topoisomerase II/histidine kinase"/>
    <property type="match status" value="1"/>
</dbReference>
<dbReference type="SMART" id="SM00387">
    <property type="entry name" value="HATPase_c"/>
    <property type="match status" value="1"/>
</dbReference>
<dbReference type="SUPFAM" id="SSF47384">
    <property type="entry name" value="Homodimeric domain of signal transducing histidine kinase"/>
    <property type="match status" value="1"/>
</dbReference>
<evidence type="ECO:0000256" key="6">
    <source>
        <dbReference type="ARBA" id="ARBA00023012"/>
    </source>
</evidence>
<dbReference type="Gene3D" id="3.30.565.10">
    <property type="entry name" value="Histidine kinase-like ATPase, C-terminal domain"/>
    <property type="match status" value="1"/>
</dbReference>
<dbReference type="RefSeq" id="WP_169204859.1">
    <property type="nucleotide sequence ID" value="NZ_CP059560.1"/>
</dbReference>
<evidence type="ECO:0000256" key="2">
    <source>
        <dbReference type="ARBA" id="ARBA00012438"/>
    </source>
</evidence>
<dbReference type="InterPro" id="IPR036890">
    <property type="entry name" value="HATPase_C_sf"/>
</dbReference>
<keyword evidence="4" id="KW-0808">Transferase</keyword>
<evidence type="ECO:0000256" key="1">
    <source>
        <dbReference type="ARBA" id="ARBA00000085"/>
    </source>
</evidence>
<accession>A0ABX1ML48</accession>
<dbReference type="EC" id="2.7.13.3" evidence="2"/>
<evidence type="ECO:0000313" key="10">
    <source>
        <dbReference type="EMBL" id="NMF87421.1"/>
    </source>
</evidence>
<evidence type="ECO:0000256" key="8">
    <source>
        <dbReference type="SAM" id="Phobius"/>
    </source>
</evidence>
<keyword evidence="6" id="KW-0902">Two-component regulatory system</keyword>
<evidence type="ECO:0000256" key="3">
    <source>
        <dbReference type="ARBA" id="ARBA00022553"/>
    </source>
</evidence>
<dbReference type="EMBL" id="WTVR01000004">
    <property type="protein sequence ID" value="NMF87421.1"/>
    <property type="molecule type" value="Genomic_DNA"/>
</dbReference>
<dbReference type="PRINTS" id="PR00344">
    <property type="entry name" value="BCTRLSENSOR"/>
</dbReference>
<dbReference type="CDD" id="cd00075">
    <property type="entry name" value="HATPase"/>
    <property type="match status" value="1"/>
</dbReference>
<evidence type="ECO:0000256" key="7">
    <source>
        <dbReference type="SAM" id="Coils"/>
    </source>
</evidence>
<dbReference type="Proteomes" id="UP000652074">
    <property type="component" value="Unassembled WGS sequence"/>
</dbReference>
<keyword evidence="7" id="KW-0175">Coiled coil</keyword>
<dbReference type="InterPro" id="IPR036097">
    <property type="entry name" value="HisK_dim/P_sf"/>
</dbReference>
<organism evidence="10 11">
    <name type="scientific">Aromatoleum petrolei</name>
    <dbReference type="NCBI Taxonomy" id="76116"/>
    <lineage>
        <taxon>Bacteria</taxon>
        <taxon>Pseudomonadati</taxon>
        <taxon>Pseudomonadota</taxon>
        <taxon>Betaproteobacteria</taxon>
        <taxon>Rhodocyclales</taxon>
        <taxon>Rhodocyclaceae</taxon>
        <taxon>Aromatoleum</taxon>
    </lineage>
</organism>
<sequence>MRPVRLSRLLFLRSLMVATLTFAVVYGLMEFWLLPQIDRDTTLRQHQIAHAVAAQIEAQVTHPEAAVRAISQILVTGGPWSPDAVSALLDRLVDSNDGLAAVYAIDDAGRIFAAGLPPGLRPMRGEQRTRDVSAHPLVAAMKQAPGVHWSDVVLSPAGGDALAVVAVRHAGVTLFGELASAPLLHAVAGVMDDGGLRTLLLDRRGALLGDTAGLKAGAVPALADVPHDMHHDHDDGSRQVLLKVDGVDMIGSSVPVSPLGWQVLVIRPQSEAFRASRTAELITLVGLATAWIVGLIGAAIQAGYFGRLFRDLSIFARGVERGRYDLEWRPSRVREFNRLAAAFEHMGQAIREREGAIVASQAALQELNQTLEARVAERTEALHQSNGELTEALDSLRRTQEELVQSEKMAALGALVAGVAHELGTPLGNSLIAANTVRDHTRSLRRELEAGLRRSTLERYLEDTEAANAIIERNLERSAALVASFKQVAVDQSSAQRREFTLGEVVDELVMTLRPSLKRLPFRLTTDVDASLRLDSYPGALGQVLANLINNAVLHGLEERSEGEVRIVGRAGEADWIELEVADDGRGIPEALQGRIFEPFFTSRLGKGGSGLGLHIVHNLLSNVLGGTISVDSRPGEGTRMQVRLPRVAPVTAQVAAQVAAQAAASAAPLAD</sequence>
<keyword evidence="8" id="KW-0472">Membrane</keyword>
<dbReference type="InterPro" id="IPR004358">
    <property type="entry name" value="Sig_transdc_His_kin-like_C"/>
</dbReference>